<protein>
    <submittedName>
        <fullName evidence="3">Uncharacterized protein</fullName>
    </submittedName>
</protein>
<evidence type="ECO:0000256" key="2">
    <source>
        <dbReference type="ARBA" id="ARBA00022840"/>
    </source>
</evidence>
<dbReference type="GO" id="GO:0042626">
    <property type="term" value="F:ATPase-coupled transmembrane transporter activity"/>
    <property type="evidence" value="ECO:0007669"/>
    <property type="project" value="TreeGrafter"/>
</dbReference>
<dbReference type="PANTHER" id="PTHR24223:SF345">
    <property type="entry name" value="ABC MULTIDRUG TRANSPORTER (EUROFUNG)"/>
    <property type="match status" value="1"/>
</dbReference>
<sequence length="118" mass="12850">LLKGLLGETPFTSGDVILGVEHRRVGYCDQSPFLYNNTMKANIIGHSEFDPRRYGRVVNATMLSTDFATLPRGDRTKIGSNGLALSGGQRRPVPLITLMSFGETLTTIVLSYTGLETS</sequence>
<organism evidence="3 4">
    <name type="scientific">Colletotrichum zoysiae</name>
    <dbReference type="NCBI Taxonomy" id="1216348"/>
    <lineage>
        <taxon>Eukaryota</taxon>
        <taxon>Fungi</taxon>
        <taxon>Dikarya</taxon>
        <taxon>Ascomycota</taxon>
        <taxon>Pezizomycotina</taxon>
        <taxon>Sordariomycetes</taxon>
        <taxon>Hypocreomycetidae</taxon>
        <taxon>Glomerellales</taxon>
        <taxon>Glomerellaceae</taxon>
        <taxon>Colletotrichum</taxon>
        <taxon>Colletotrichum graminicola species complex</taxon>
    </lineage>
</organism>
<dbReference type="GO" id="GO:0005524">
    <property type="term" value="F:ATP binding"/>
    <property type="evidence" value="ECO:0007669"/>
    <property type="project" value="UniProtKB-KW"/>
</dbReference>
<proteinExistence type="predicted"/>
<keyword evidence="4" id="KW-1185">Reference proteome</keyword>
<dbReference type="InterPro" id="IPR027417">
    <property type="entry name" value="P-loop_NTPase"/>
</dbReference>
<keyword evidence="2" id="KW-0067">ATP-binding</keyword>
<feature type="non-terminal residue" evidence="3">
    <location>
        <position position="1"/>
    </location>
</feature>
<comment type="caution">
    <text evidence="3">The sequence shown here is derived from an EMBL/GenBank/DDBJ whole genome shotgun (WGS) entry which is preliminary data.</text>
</comment>
<evidence type="ECO:0000256" key="1">
    <source>
        <dbReference type="ARBA" id="ARBA00022741"/>
    </source>
</evidence>
<dbReference type="EMBL" id="MU842992">
    <property type="protein sequence ID" value="KAK2023643.1"/>
    <property type="molecule type" value="Genomic_DNA"/>
</dbReference>
<dbReference type="GO" id="GO:0016020">
    <property type="term" value="C:membrane"/>
    <property type="evidence" value="ECO:0007669"/>
    <property type="project" value="TreeGrafter"/>
</dbReference>
<dbReference type="PANTHER" id="PTHR24223">
    <property type="entry name" value="ATP-BINDING CASSETTE SUB-FAMILY C"/>
    <property type="match status" value="1"/>
</dbReference>
<gene>
    <name evidence="3" type="ORF">LX32DRAFT_505006</name>
</gene>
<dbReference type="SUPFAM" id="SSF52540">
    <property type="entry name" value="P-loop containing nucleoside triphosphate hydrolases"/>
    <property type="match status" value="1"/>
</dbReference>
<name>A0AAD9H7J9_9PEZI</name>
<feature type="non-terminal residue" evidence="3">
    <location>
        <position position="118"/>
    </location>
</feature>
<reference evidence="3" key="1">
    <citation type="submission" date="2021-06" db="EMBL/GenBank/DDBJ databases">
        <title>Comparative genomics, transcriptomics and evolutionary studies reveal genomic signatures of adaptation to plant cell wall in hemibiotrophic fungi.</title>
        <authorList>
            <consortium name="DOE Joint Genome Institute"/>
            <person name="Baroncelli R."/>
            <person name="Diaz J.F."/>
            <person name="Benocci T."/>
            <person name="Peng M."/>
            <person name="Battaglia E."/>
            <person name="Haridas S."/>
            <person name="Andreopoulos W."/>
            <person name="Labutti K."/>
            <person name="Pangilinan J."/>
            <person name="Floch G.L."/>
            <person name="Makela M.R."/>
            <person name="Henrissat B."/>
            <person name="Grigoriev I.V."/>
            <person name="Crouch J.A."/>
            <person name="De Vries R.P."/>
            <person name="Sukno S.A."/>
            <person name="Thon M.R."/>
        </authorList>
    </citation>
    <scope>NUCLEOTIDE SEQUENCE</scope>
    <source>
        <strain evidence="3">MAFF235873</strain>
    </source>
</reference>
<dbReference type="InterPro" id="IPR050173">
    <property type="entry name" value="ABC_transporter_C-like"/>
</dbReference>
<accession>A0AAD9H7J9</accession>
<dbReference type="Gene3D" id="3.40.50.300">
    <property type="entry name" value="P-loop containing nucleotide triphosphate hydrolases"/>
    <property type="match status" value="1"/>
</dbReference>
<evidence type="ECO:0000313" key="4">
    <source>
        <dbReference type="Proteomes" id="UP001232148"/>
    </source>
</evidence>
<keyword evidence="1" id="KW-0547">Nucleotide-binding</keyword>
<evidence type="ECO:0000313" key="3">
    <source>
        <dbReference type="EMBL" id="KAK2023643.1"/>
    </source>
</evidence>
<dbReference type="Proteomes" id="UP001232148">
    <property type="component" value="Unassembled WGS sequence"/>
</dbReference>
<dbReference type="AlphaFoldDB" id="A0AAD9H7J9"/>